<dbReference type="Proteomes" id="UP001319045">
    <property type="component" value="Chromosome"/>
</dbReference>
<protein>
    <submittedName>
        <fullName evidence="1">Uncharacterized protein</fullName>
    </submittedName>
</protein>
<evidence type="ECO:0000313" key="2">
    <source>
        <dbReference type="EMBL" id="BCS86696.1"/>
    </source>
</evidence>
<evidence type="ECO:0000313" key="3">
    <source>
        <dbReference type="Proteomes" id="UP001319045"/>
    </source>
</evidence>
<evidence type="ECO:0000313" key="1">
    <source>
        <dbReference type="EMBL" id="BCS86097.1"/>
    </source>
</evidence>
<name>A0ABN6EJN8_9BACT</name>
<dbReference type="EMBL" id="AP024484">
    <property type="protein sequence ID" value="BCS86696.1"/>
    <property type="molecule type" value="Genomic_DNA"/>
</dbReference>
<accession>A0ABN6EJN8</accession>
<proteinExistence type="predicted"/>
<gene>
    <name evidence="1" type="ORF">prwr041_19900</name>
    <name evidence="2" type="ORF">prwr041_25890</name>
</gene>
<organism evidence="1 3">
    <name type="scientific">Prevotella herbatica</name>
    <dbReference type="NCBI Taxonomy" id="2801997"/>
    <lineage>
        <taxon>Bacteria</taxon>
        <taxon>Pseudomonadati</taxon>
        <taxon>Bacteroidota</taxon>
        <taxon>Bacteroidia</taxon>
        <taxon>Bacteroidales</taxon>
        <taxon>Prevotellaceae</taxon>
        <taxon>Prevotella</taxon>
    </lineage>
</organism>
<dbReference type="EMBL" id="AP024484">
    <property type="protein sequence ID" value="BCS86097.1"/>
    <property type="molecule type" value="Genomic_DNA"/>
</dbReference>
<reference evidence="1 3" key="1">
    <citation type="journal article" date="2022" name="Int. J. Syst. Evol. Microbiol.">
        <title>Prevotella herbatica sp. nov., a plant polysaccharide-decomposing anaerobic bacterium isolated from a methanogenic reactor.</title>
        <authorList>
            <person name="Uek A."/>
            <person name="Tonouchi A."/>
            <person name="Kaku N."/>
            <person name="Ueki K."/>
        </authorList>
    </citation>
    <scope>NUCLEOTIDE SEQUENCE [LARGE SCALE GENOMIC DNA]</scope>
    <source>
        <strain evidence="1 3">WR041</strain>
    </source>
</reference>
<keyword evidence="3" id="KW-1185">Reference proteome</keyword>
<sequence>MITERQINSTRRNDKLVDKINCQLRRNSALMRNLPSFQSGFSSIFDINRKDLLSDYMKGNNIDDVKNDWKAIGNDIRLSMINFSKR</sequence>